<dbReference type="Proteomes" id="UP000694845">
    <property type="component" value="Unplaced"/>
</dbReference>
<protein>
    <submittedName>
        <fullName evidence="2">Uncharacterized protein LOC110990650</fullName>
    </submittedName>
</protein>
<evidence type="ECO:0000313" key="2">
    <source>
        <dbReference type="RefSeq" id="XP_022111419.1"/>
    </source>
</evidence>
<dbReference type="RefSeq" id="XP_022111419.1">
    <property type="nucleotide sequence ID" value="XM_022255727.1"/>
</dbReference>
<reference evidence="2" key="1">
    <citation type="submission" date="2025-08" db="UniProtKB">
        <authorList>
            <consortium name="RefSeq"/>
        </authorList>
    </citation>
    <scope>IDENTIFICATION</scope>
</reference>
<evidence type="ECO:0000313" key="1">
    <source>
        <dbReference type="Proteomes" id="UP000694845"/>
    </source>
</evidence>
<sequence>MARPLVFVYVFLVFLTISTLIYEAILPCYSSNHSSTERVSLPKHPIFFSNNSYLLATKEHTLTLTIRMAAAPKLIRRLYCDFLRSAVLFWSSKLGHISVILDKESAADHQLAARLSQQEHAFGVKFDFIYEPLPNDISILEIERDRGYSRQLWSSFFMDLYINASIIAWIDTDGMFTTPVTSENIFNGHQLRVVTFTDWSIPRRHGWDKTTKLAMGKNLVADFMTYFPVYIWRDTIRKCREHILRHMNVSNFENAFRKLKVKRARVSPVNILLNYAFYFEHDRYDWHLDVNNNLEAYNSQHVQPGFEIKPNETTPDVRVTVHAGRHFLKSPNPLLQGYCIAKRHVGTPPAACKRFEHITNFQLFEFLAERGVSFNHLATWCSPKGDGRTDCSRRIEAHYKNVGRYYNLGWFDLDLRRVSAVEKAAALGNATCPKIFDLID</sequence>
<accession>A0A8B8A164</accession>
<dbReference type="OMA" id="CKRFEHI"/>
<dbReference type="OrthoDB" id="10051466at2759"/>
<organism evidence="1 2">
    <name type="scientific">Acanthaster planci</name>
    <name type="common">Crown-of-thorns starfish</name>
    <dbReference type="NCBI Taxonomy" id="133434"/>
    <lineage>
        <taxon>Eukaryota</taxon>
        <taxon>Metazoa</taxon>
        <taxon>Echinodermata</taxon>
        <taxon>Eleutherozoa</taxon>
        <taxon>Asterozoa</taxon>
        <taxon>Asteroidea</taxon>
        <taxon>Valvatacea</taxon>
        <taxon>Valvatida</taxon>
        <taxon>Acanthasteridae</taxon>
        <taxon>Acanthaster</taxon>
    </lineage>
</organism>
<dbReference type="AlphaFoldDB" id="A0A8B8A164"/>
<dbReference type="KEGG" id="aplc:110990650"/>
<dbReference type="GeneID" id="110990650"/>
<keyword evidence="1" id="KW-1185">Reference proteome</keyword>
<gene>
    <name evidence="2" type="primary">LOC110990650</name>
</gene>
<proteinExistence type="predicted"/>
<name>A0A8B8A164_ACAPL</name>